<feature type="active site" description="Proton donor/acceptor" evidence="6">
    <location>
        <position position="137"/>
    </location>
</feature>
<dbReference type="OrthoDB" id="9778880at2"/>
<organism evidence="8 9">
    <name type="scientific">Sphingobacterium olei</name>
    <dbReference type="NCBI Taxonomy" id="2571155"/>
    <lineage>
        <taxon>Bacteria</taxon>
        <taxon>Pseudomonadati</taxon>
        <taxon>Bacteroidota</taxon>
        <taxon>Sphingobacteriia</taxon>
        <taxon>Sphingobacteriales</taxon>
        <taxon>Sphingobacteriaceae</taxon>
        <taxon>Sphingobacterium</taxon>
    </lineage>
</organism>
<dbReference type="Pfam" id="PF00701">
    <property type="entry name" value="DHDPS"/>
    <property type="match status" value="1"/>
</dbReference>
<protein>
    <submittedName>
        <fullName evidence="8">N-acetylneuraminate lyase</fullName>
    </submittedName>
</protein>
<dbReference type="Proteomes" id="UP000306808">
    <property type="component" value="Unassembled WGS sequence"/>
</dbReference>
<dbReference type="PANTHER" id="PTHR12128:SF21">
    <property type="entry name" value="N-ACETYLNEURAMINATE LYASE"/>
    <property type="match status" value="1"/>
</dbReference>
<dbReference type="EMBL" id="SUME01000005">
    <property type="protein sequence ID" value="TJZ60140.1"/>
    <property type="molecule type" value="Genomic_DNA"/>
</dbReference>
<keyword evidence="4" id="KW-0119">Carbohydrate metabolism</keyword>
<dbReference type="SMART" id="SM01130">
    <property type="entry name" value="DHDPS"/>
    <property type="match status" value="1"/>
</dbReference>
<feature type="active site" description="Schiff-base intermediate with substrate" evidence="6">
    <location>
        <position position="167"/>
    </location>
</feature>
<accession>A0A4U0NZH4</accession>
<comment type="similarity">
    <text evidence="5">Belongs to the DapA family.</text>
</comment>
<dbReference type="InterPro" id="IPR013785">
    <property type="entry name" value="Aldolase_TIM"/>
</dbReference>
<comment type="caution">
    <text evidence="8">The sequence shown here is derived from an EMBL/GenBank/DDBJ whole genome shotgun (WGS) entry which is preliminary data.</text>
</comment>
<evidence type="ECO:0000313" key="9">
    <source>
        <dbReference type="Proteomes" id="UP000306808"/>
    </source>
</evidence>
<evidence type="ECO:0000256" key="3">
    <source>
        <dbReference type="ARBA" id="ARBA00023239"/>
    </source>
</evidence>
<dbReference type="GO" id="GO:0005737">
    <property type="term" value="C:cytoplasm"/>
    <property type="evidence" value="ECO:0007669"/>
    <property type="project" value="UniProtKB-SubCell"/>
</dbReference>
<dbReference type="GO" id="GO:0016829">
    <property type="term" value="F:lyase activity"/>
    <property type="evidence" value="ECO:0007669"/>
    <property type="project" value="UniProtKB-KW"/>
</dbReference>
<evidence type="ECO:0000313" key="8">
    <source>
        <dbReference type="EMBL" id="TJZ60140.1"/>
    </source>
</evidence>
<dbReference type="AlphaFoldDB" id="A0A4U0NZH4"/>
<dbReference type="InterPro" id="IPR002220">
    <property type="entry name" value="DapA-like"/>
</dbReference>
<evidence type="ECO:0000256" key="5">
    <source>
        <dbReference type="PIRNR" id="PIRNR001365"/>
    </source>
</evidence>
<dbReference type="SUPFAM" id="SSF51569">
    <property type="entry name" value="Aldolase"/>
    <property type="match status" value="1"/>
</dbReference>
<feature type="binding site" evidence="7">
    <location>
        <position position="209"/>
    </location>
    <ligand>
        <name>pyruvate</name>
        <dbReference type="ChEBI" id="CHEBI:15361"/>
    </ligand>
</feature>
<comment type="subcellular location">
    <subcellularLocation>
        <location evidence="1">Cytoplasm</location>
    </subcellularLocation>
</comment>
<dbReference type="Gene3D" id="3.20.20.70">
    <property type="entry name" value="Aldolase class I"/>
    <property type="match status" value="1"/>
</dbReference>
<dbReference type="PRINTS" id="PR00146">
    <property type="entry name" value="DHPICSNTHASE"/>
</dbReference>
<dbReference type="PANTHER" id="PTHR12128">
    <property type="entry name" value="DIHYDRODIPICOLINATE SYNTHASE"/>
    <property type="match status" value="1"/>
</dbReference>
<reference evidence="8 9" key="1">
    <citation type="submission" date="2019-04" db="EMBL/GenBank/DDBJ databases">
        <title>Sphingobacterium olei sp. nov., isolated from oil-contaminated soil.</title>
        <authorList>
            <person name="Liu B."/>
        </authorList>
    </citation>
    <scope>NUCLEOTIDE SEQUENCE [LARGE SCALE GENOMIC DNA]</scope>
    <source>
        <strain evidence="8 9">HAL-9</strain>
    </source>
</reference>
<dbReference type="PIRSF" id="PIRSF001365">
    <property type="entry name" value="DHDPS"/>
    <property type="match status" value="1"/>
</dbReference>
<sequence length="303" mass="33097">MKKIDGLIAAAFAAYNPDGSVNLALIPAIVDQLLEQGMKGVFVCGTNGEGPSLSVEERMQIAEAYMKAAEGRLLVFIHVGHSAINEARRLAAHAQQIGADYISAVSAFYFKPSSVQVLVESMAEIASAAPNTPFYYYHIPHVTGLQIDMLEFLSLAEEAIPNFAGVKYTASTIHEYQSCLHYKDGKFDILFGYDELLLPALAVGAKGAIGSTYNYAGKLYNQVIAHVAENKWEEAEKLHFEAVRMVGLLVKYGPIPTQRALMKVAGLDLGEPRLPLRSLSAESSSKLDQDLEKLQFMQLVARL</sequence>
<keyword evidence="3 5" id="KW-0456">Lyase</keyword>
<keyword evidence="2" id="KW-0963">Cytoplasm</keyword>
<gene>
    <name evidence="8" type="ORF">FAZ15_13540</name>
</gene>
<name>A0A4U0NZH4_9SPHI</name>
<evidence type="ECO:0000256" key="4">
    <source>
        <dbReference type="ARBA" id="ARBA00023277"/>
    </source>
</evidence>
<evidence type="ECO:0000256" key="6">
    <source>
        <dbReference type="PIRSR" id="PIRSR001365-1"/>
    </source>
</evidence>
<evidence type="ECO:0000256" key="2">
    <source>
        <dbReference type="ARBA" id="ARBA00022490"/>
    </source>
</evidence>
<proteinExistence type="inferred from homology"/>
<keyword evidence="9" id="KW-1185">Reference proteome</keyword>
<evidence type="ECO:0000256" key="1">
    <source>
        <dbReference type="ARBA" id="ARBA00004496"/>
    </source>
</evidence>
<evidence type="ECO:0000256" key="7">
    <source>
        <dbReference type="PIRSR" id="PIRSR001365-2"/>
    </source>
</evidence>